<evidence type="ECO:0000313" key="4">
    <source>
        <dbReference type="Proteomes" id="UP001152797"/>
    </source>
</evidence>
<proteinExistence type="predicted"/>
<reference evidence="2" key="1">
    <citation type="submission" date="2022-10" db="EMBL/GenBank/DDBJ databases">
        <authorList>
            <person name="Chen Y."/>
            <person name="Dougan E. K."/>
            <person name="Chan C."/>
            <person name="Rhodes N."/>
            <person name="Thang M."/>
        </authorList>
    </citation>
    <scope>NUCLEOTIDE SEQUENCE</scope>
</reference>
<dbReference type="OrthoDB" id="10427904at2759"/>
<feature type="transmembrane region" description="Helical" evidence="1">
    <location>
        <begin position="334"/>
        <end position="356"/>
    </location>
</feature>
<keyword evidence="1" id="KW-0472">Membrane</keyword>
<keyword evidence="4" id="KW-1185">Reference proteome</keyword>
<organism evidence="2">
    <name type="scientific">Cladocopium goreaui</name>
    <dbReference type="NCBI Taxonomy" id="2562237"/>
    <lineage>
        <taxon>Eukaryota</taxon>
        <taxon>Sar</taxon>
        <taxon>Alveolata</taxon>
        <taxon>Dinophyceae</taxon>
        <taxon>Suessiales</taxon>
        <taxon>Symbiodiniaceae</taxon>
        <taxon>Cladocopium</taxon>
    </lineage>
</organism>
<dbReference type="AlphaFoldDB" id="A0A9P1GAE5"/>
<evidence type="ECO:0000313" key="3">
    <source>
        <dbReference type="EMBL" id="CAL4792964.1"/>
    </source>
</evidence>
<sequence>VNPTKRLRGLEADQPTIGHALLRNLRGLDVCVVVTFREMNPYKEQPLRRNEMQTLVEGPGLFGSYDALQAFSKGVWLPLPKRKMNFVPLIVCTLVPWGLFVLVYSLLSFQIHYSQPILCNISVFVLLVIVIIILVKAVTGRLRIFAGVAPEREPSWWIFFALTLLLAWIMGFHQGDKNFSATSRYYDLGNLNNYTMVYPNRMLGQQLLDAGIVQFAPGSQLDVQKSMGFKNGKLFCVAPIVFGTATPVSYDFWAVGTDCCSGSQADFSCRNYNNPQASGGIRLMDSANRAYYRLAVQQAEATYNIKAAHPLFFYWEVDPSKKVMSWLLEGHQTFAAWMVSYLVFQLFLVAVAAVVFSKIGHT</sequence>
<feature type="non-terminal residue" evidence="2">
    <location>
        <position position="1"/>
    </location>
</feature>
<feature type="transmembrane region" description="Helical" evidence="1">
    <location>
        <begin position="86"/>
        <end position="107"/>
    </location>
</feature>
<dbReference type="EMBL" id="CAMXCT010003668">
    <property type="protein sequence ID" value="CAI4005652.1"/>
    <property type="molecule type" value="Genomic_DNA"/>
</dbReference>
<dbReference type="EMBL" id="CAMXCT030003668">
    <property type="protein sequence ID" value="CAL4792964.1"/>
    <property type="molecule type" value="Genomic_DNA"/>
</dbReference>
<dbReference type="EMBL" id="CAMXCT020003668">
    <property type="protein sequence ID" value="CAL1159027.1"/>
    <property type="molecule type" value="Genomic_DNA"/>
</dbReference>
<comment type="caution">
    <text evidence="2">The sequence shown here is derived from an EMBL/GenBank/DDBJ whole genome shotgun (WGS) entry which is preliminary data.</text>
</comment>
<reference evidence="3 4" key="2">
    <citation type="submission" date="2024-05" db="EMBL/GenBank/DDBJ databases">
        <authorList>
            <person name="Chen Y."/>
            <person name="Shah S."/>
            <person name="Dougan E. K."/>
            <person name="Thang M."/>
            <person name="Chan C."/>
        </authorList>
    </citation>
    <scope>NUCLEOTIDE SEQUENCE [LARGE SCALE GENOMIC DNA]</scope>
</reference>
<protein>
    <submittedName>
        <fullName evidence="2">Uncharacterized protein</fullName>
    </submittedName>
</protein>
<keyword evidence="1" id="KW-0812">Transmembrane</keyword>
<feature type="transmembrane region" description="Helical" evidence="1">
    <location>
        <begin position="156"/>
        <end position="175"/>
    </location>
</feature>
<keyword evidence="1" id="KW-1133">Transmembrane helix</keyword>
<evidence type="ECO:0000313" key="2">
    <source>
        <dbReference type="EMBL" id="CAI4005652.1"/>
    </source>
</evidence>
<name>A0A9P1GAE5_9DINO</name>
<dbReference type="Proteomes" id="UP001152797">
    <property type="component" value="Unassembled WGS sequence"/>
</dbReference>
<evidence type="ECO:0000256" key="1">
    <source>
        <dbReference type="SAM" id="Phobius"/>
    </source>
</evidence>
<feature type="transmembrane region" description="Helical" evidence="1">
    <location>
        <begin position="113"/>
        <end position="135"/>
    </location>
</feature>
<gene>
    <name evidence="2" type="ORF">C1SCF055_LOCUS31360</name>
</gene>
<accession>A0A9P1GAE5</accession>